<protein>
    <recommendedName>
        <fullName evidence="11">Hexosyltransferase</fullName>
        <ecNumber evidence="11">2.4.1.-</ecNumber>
    </recommendedName>
</protein>
<evidence type="ECO:0000256" key="3">
    <source>
        <dbReference type="ARBA" id="ARBA00022676"/>
    </source>
</evidence>
<evidence type="ECO:0000256" key="5">
    <source>
        <dbReference type="ARBA" id="ARBA00022692"/>
    </source>
</evidence>
<name>A0AAW1LEL4_POPJA</name>
<accession>A0AAW1LEL4</accession>
<evidence type="ECO:0000256" key="8">
    <source>
        <dbReference type="ARBA" id="ARBA00023034"/>
    </source>
</evidence>
<keyword evidence="8 11" id="KW-0333">Golgi apparatus</keyword>
<evidence type="ECO:0000313" key="13">
    <source>
        <dbReference type="Proteomes" id="UP001458880"/>
    </source>
</evidence>
<dbReference type="Pfam" id="PF01762">
    <property type="entry name" value="Galactosyl_T"/>
    <property type="match status" value="1"/>
</dbReference>
<comment type="caution">
    <text evidence="12">The sequence shown here is derived from an EMBL/GenBank/DDBJ whole genome shotgun (WGS) entry which is preliminary data.</text>
</comment>
<dbReference type="GO" id="GO:0000139">
    <property type="term" value="C:Golgi membrane"/>
    <property type="evidence" value="ECO:0007669"/>
    <property type="project" value="UniProtKB-SubCell"/>
</dbReference>
<evidence type="ECO:0000256" key="1">
    <source>
        <dbReference type="ARBA" id="ARBA00004323"/>
    </source>
</evidence>
<keyword evidence="5 11" id="KW-0812">Transmembrane</keyword>
<evidence type="ECO:0000256" key="9">
    <source>
        <dbReference type="ARBA" id="ARBA00023136"/>
    </source>
</evidence>
<evidence type="ECO:0000256" key="2">
    <source>
        <dbReference type="ARBA" id="ARBA00008661"/>
    </source>
</evidence>
<evidence type="ECO:0000256" key="7">
    <source>
        <dbReference type="ARBA" id="ARBA00022989"/>
    </source>
</evidence>
<dbReference type="InterPro" id="IPR002659">
    <property type="entry name" value="Glyco_trans_31"/>
</dbReference>
<evidence type="ECO:0000256" key="11">
    <source>
        <dbReference type="RuleBase" id="RU363063"/>
    </source>
</evidence>
<comment type="similarity">
    <text evidence="2 11">Belongs to the glycosyltransferase 31 family.</text>
</comment>
<dbReference type="EMBL" id="JASPKY010000123">
    <property type="protein sequence ID" value="KAK9732003.1"/>
    <property type="molecule type" value="Genomic_DNA"/>
</dbReference>
<organism evidence="12 13">
    <name type="scientific">Popillia japonica</name>
    <name type="common">Japanese beetle</name>
    <dbReference type="NCBI Taxonomy" id="7064"/>
    <lineage>
        <taxon>Eukaryota</taxon>
        <taxon>Metazoa</taxon>
        <taxon>Ecdysozoa</taxon>
        <taxon>Arthropoda</taxon>
        <taxon>Hexapoda</taxon>
        <taxon>Insecta</taxon>
        <taxon>Pterygota</taxon>
        <taxon>Neoptera</taxon>
        <taxon>Endopterygota</taxon>
        <taxon>Coleoptera</taxon>
        <taxon>Polyphaga</taxon>
        <taxon>Scarabaeiformia</taxon>
        <taxon>Scarabaeidae</taxon>
        <taxon>Rutelinae</taxon>
        <taxon>Popillia</taxon>
    </lineage>
</organism>
<dbReference type="FunFam" id="3.90.550.50:FF:000001">
    <property type="entry name" value="Hexosyltransferase"/>
    <property type="match status" value="1"/>
</dbReference>
<feature type="transmembrane region" description="Helical" evidence="11">
    <location>
        <begin position="14"/>
        <end position="33"/>
    </location>
</feature>
<evidence type="ECO:0000256" key="10">
    <source>
        <dbReference type="ARBA" id="ARBA00023180"/>
    </source>
</evidence>
<sequence>MNLTKFIFAKCKGCAKIVLVLFFVGFLALIYQISDQTRDRGTQSYYSSFDKSYSNGYTPNSRNPLASKPIVRKKMGTKLSDVLPNESTVEGWDYNTSRDTSLYIQPENITTVLLPEKFCSSPHTLLIIICSSPGNFAIRNVIRDTWASTSNNSNFSIQHYFLLGQVSNITVQEQIEQEFLERNDVIQEYFVDSYNNLTIKSLMMLKLVKSHCLDTVKYVMKTDDDVYVNIALLTQYLRVNGTKNLLVGYLMRGATPVRDRKSKWNAPYYLYKGHKYPPYLSGTGYVMSIDIVPKLYEASFHTSIFYLEDVYITGMLSQTIKLKPRDHMGFTYRKRDFSPCTYLTAITTHRLNETEIKDLHSLIHKTDFRKCKKKPTPKSLFTGKGIRAKKCNSFFNFC</sequence>
<keyword evidence="10" id="KW-0325">Glycoprotein</keyword>
<dbReference type="GO" id="GO:0016758">
    <property type="term" value="F:hexosyltransferase activity"/>
    <property type="evidence" value="ECO:0007669"/>
    <property type="project" value="InterPro"/>
</dbReference>
<keyword evidence="4" id="KW-0808">Transferase</keyword>
<keyword evidence="9 11" id="KW-0472">Membrane</keyword>
<dbReference type="AlphaFoldDB" id="A0AAW1LEL4"/>
<dbReference type="Gene3D" id="3.90.550.50">
    <property type="match status" value="1"/>
</dbReference>
<keyword evidence="13" id="KW-1185">Reference proteome</keyword>
<evidence type="ECO:0000256" key="4">
    <source>
        <dbReference type="ARBA" id="ARBA00022679"/>
    </source>
</evidence>
<keyword evidence="7 11" id="KW-1133">Transmembrane helix</keyword>
<keyword evidence="6 11" id="KW-0735">Signal-anchor</keyword>
<dbReference type="Proteomes" id="UP001458880">
    <property type="component" value="Unassembled WGS sequence"/>
</dbReference>
<reference evidence="12 13" key="1">
    <citation type="journal article" date="2024" name="BMC Genomics">
        <title>De novo assembly and annotation of Popillia japonica's genome with initial clues to its potential as an invasive pest.</title>
        <authorList>
            <person name="Cucini C."/>
            <person name="Boschi S."/>
            <person name="Funari R."/>
            <person name="Cardaioli E."/>
            <person name="Iannotti N."/>
            <person name="Marturano G."/>
            <person name="Paoli F."/>
            <person name="Bruttini M."/>
            <person name="Carapelli A."/>
            <person name="Frati F."/>
            <person name="Nardi F."/>
        </authorList>
    </citation>
    <scope>NUCLEOTIDE SEQUENCE [LARGE SCALE GENOMIC DNA]</scope>
    <source>
        <strain evidence="12">DMR45628</strain>
    </source>
</reference>
<dbReference type="PANTHER" id="PTHR11214:SF314">
    <property type="entry name" value="HEXOSYLTRANSFERASE"/>
    <property type="match status" value="1"/>
</dbReference>
<keyword evidence="3 11" id="KW-0328">Glycosyltransferase</keyword>
<evidence type="ECO:0000256" key="6">
    <source>
        <dbReference type="ARBA" id="ARBA00022968"/>
    </source>
</evidence>
<dbReference type="EC" id="2.4.1.-" evidence="11"/>
<dbReference type="PANTHER" id="PTHR11214">
    <property type="entry name" value="BETA-1,3-N-ACETYLGLUCOSAMINYLTRANSFERASE"/>
    <property type="match status" value="1"/>
</dbReference>
<proteinExistence type="inferred from homology"/>
<evidence type="ECO:0000313" key="12">
    <source>
        <dbReference type="EMBL" id="KAK9732003.1"/>
    </source>
</evidence>
<comment type="subcellular location">
    <subcellularLocation>
        <location evidence="1 11">Golgi apparatus membrane</location>
        <topology evidence="1 11">Single-pass type II membrane protein</topology>
    </subcellularLocation>
</comment>
<dbReference type="GO" id="GO:0006493">
    <property type="term" value="P:protein O-linked glycosylation"/>
    <property type="evidence" value="ECO:0007669"/>
    <property type="project" value="TreeGrafter"/>
</dbReference>
<gene>
    <name evidence="12" type="ORF">QE152_g13201</name>
</gene>